<accession>A0A1T4RTN5</accession>
<dbReference type="EMBL" id="FUWH01000014">
    <property type="protein sequence ID" value="SKA19340.1"/>
    <property type="molecule type" value="Genomic_DNA"/>
</dbReference>
<dbReference type="UniPathway" id="UPA00070">
    <property type="reaction ID" value="UER00120"/>
</dbReference>
<keyword evidence="4" id="KW-0665">Pyrimidine biosynthesis</keyword>
<comment type="similarity">
    <text evidence="2">Belongs to the OMP decarboxylase family. Type 2 subfamily.</text>
</comment>
<dbReference type="NCBIfam" id="TIGR02127">
    <property type="entry name" value="pyrF_sub2"/>
    <property type="match status" value="1"/>
</dbReference>
<dbReference type="Pfam" id="PF00215">
    <property type="entry name" value="OMPdecase"/>
    <property type="match status" value="1"/>
</dbReference>
<comment type="catalytic activity">
    <reaction evidence="6">
        <text>orotidine 5'-phosphate + H(+) = UMP + CO2</text>
        <dbReference type="Rhea" id="RHEA:11596"/>
        <dbReference type="ChEBI" id="CHEBI:15378"/>
        <dbReference type="ChEBI" id="CHEBI:16526"/>
        <dbReference type="ChEBI" id="CHEBI:57538"/>
        <dbReference type="ChEBI" id="CHEBI:57865"/>
        <dbReference type="EC" id="4.1.1.23"/>
    </reaction>
</comment>
<dbReference type="EC" id="4.1.1.23" evidence="7"/>
<reference evidence="9 10" key="1">
    <citation type="submission" date="2017-02" db="EMBL/GenBank/DDBJ databases">
        <authorList>
            <person name="Peterson S.W."/>
        </authorList>
    </citation>
    <scope>NUCLEOTIDE SEQUENCE [LARGE SCALE GENOMIC DNA]</scope>
    <source>
        <strain evidence="9 10">DSM 22335</strain>
    </source>
</reference>
<evidence type="ECO:0000256" key="4">
    <source>
        <dbReference type="ARBA" id="ARBA00022975"/>
    </source>
</evidence>
<dbReference type="SMART" id="SM00934">
    <property type="entry name" value="OMPdecase"/>
    <property type="match status" value="1"/>
</dbReference>
<evidence type="ECO:0000256" key="7">
    <source>
        <dbReference type="NCBIfam" id="TIGR02127"/>
    </source>
</evidence>
<sequence length="295" mass="32564">MMQRNGLFSIIFATMTRSELIRRIHAKQSYLCVGLDTDITKLPAHLRSHPDAVFEFNKAIIDATKDHCVSYKINTAFYESQGLKGWEAMEKTVHYIPETHLRIADAKRGDIGNTSSQYARTFFEAFPFDAVTVAPYMGEDSVRPFLEYDNKWTIVLGLTSNAGSMDFQKLVLSRPAGGPEAGEEKMLYERVLEKTASWGTTDNLMFVVGATRASDLAYIRTIIPDHFLLVPGVGAQGGSLEEVARYGLNKDCGLLVNASRAIIFADSSEQYAAKATIVAQEYAAEMKALGTGIGH</sequence>
<gene>
    <name evidence="9" type="ORF">SAMN04488132_11485</name>
</gene>
<organism evidence="9 10">
    <name type="scientific">Sediminibacterium ginsengisoli</name>
    <dbReference type="NCBI Taxonomy" id="413434"/>
    <lineage>
        <taxon>Bacteria</taxon>
        <taxon>Pseudomonadati</taxon>
        <taxon>Bacteroidota</taxon>
        <taxon>Chitinophagia</taxon>
        <taxon>Chitinophagales</taxon>
        <taxon>Chitinophagaceae</taxon>
        <taxon>Sediminibacterium</taxon>
    </lineage>
</organism>
<evidence type="ECO:0000256" key="1">
    <source>
        <dbReference type="ARBA" id="ARBA00004861"/>
    </source>
</evidence>
<dbReference type="Proteomes" id="UP000190888">
    <property type="component" value="Unassembled WGS sequence"/>
</dbReference>
<dbReference type="InterPro" id="IPR011995">
    <property type="entry name" value="OMPdecase_type-2"/>
</dbReference>
<name>A0A1T4RTN5_9BACT</name>
<dbReference type="InterPro" id="IPR011060">
    <property type="entry name" value="RibuloseP-bd_barrel"/>
</dbReference>
<dbReference type="STRING" id="413434.SAMN04488132_11485"/>
<dbReference type="Gene3D" id="3.20.20.70">
    <property type="entry name" value="Aldolase class I"/>
    <property type="match status" value="1"/>
</dbReference>
<feature type="domain" description="Orotidine 5'-phosphate decarboxylase" evidence="8">
    <location>
        <begin position="30"/>
        <end position="275"/>
    </location>
</feature>
<evidence type="ECO:0000259" key="8">
    <source>
        <dbReference type="SMART" id="SM00934"/>
    </source>
</evidence>
<dbReference type="InterPro" id="IPR013785">
    <property type="entry name" value="Aldolase_TIM"/>
</dbReference>
<evidence type="ECO:0000256" key="2">
    <source>
        <dbReference type="ARBA" id="ARBA00008847"/>
    </source>
</evidence>
<keyword evidence="5" id="KW-0456">Lyase</keyword>
<dbReference type="PANTHER" id="PTHR43375:SF1">
    <property type="entry name" value="OROTIDINE 5'-PHOSPHATE DECARBOXYLASE"/>
    <property type="match status" value="1"/>
</dbReference>
<protein>
    <recommendedName>
        <fullName evidence="7">Orotidine-5'-phosphate decarboxylase</fullName>
        <ecNumber evidence="7">4.1.1.23</ecNumber>
    </recommendedName>
</protein>
<evidence type="ECO:0000256" key="5">
    <source>
        <dbReference type="ARBA" id="ARBA00023239"/>
    </source>
</evidence>
<dbReference type="GO" id="GO:0044205">
    <property type="term" value="P:'de novo' UMP biosynthetic process"/>
    <property type="evidence" value="ECO:0007669"/>
    <property type="project" value="UniProtKB-UniPathway"/>
</dbReference>
<dbReference type="CDD" id="cd04725">
    <property type="entry name" value="OMP_decarboxylase_like"/>
    <property type="match status" value="1"/>
</dbReference>
<dbReference type="PANTHER" id="PTHR43375">
    <property type="entry name" value="OROTIDINE 5'-PHOSPHATE DECARBOXYLASE"/>
    <property type="match status" value="1"/>
</dbReference>
<dbReference type="GO" id="GO:0006207">
    <property type="term" value="P:'de novo' pyrimidine nucleobase biosynthetic process"/>
    <property type="evidence" value="ECO:0007669"/>
    <property type="project" value="InterPro"/>
</dbReference>
<evidence type="ECO:0000313" key="10">
    <source>
        <dbReference type="Proteomes" id="UP000190888"/>
    </source>
</evidence>
<dbReference type="InterPro" id="IPR001754">
    <property type="entry name" value="OMPdeCOase_dom"/>
</dbReference>
<dbReference type="SUPFAM" id="SSF51366">
    <property type="entry name" value="Ribulose-phoshate binding barrel"/>
    <property type="match status" value="1"/>
</dbReference>
<keyword evidence="3" id="KW-0210">Decarboxylase</keyword>
<keyword evidence="10" id="KW-1185">Reference proteome</keyword>
<evidence type="ECO:0000256" key="6">
    <source>
        <dbReference type="ARBA" id="ARBA00049157"/>
    </source>
</evidence>
<dbReference type="AlphaFoldDB" id="A0A1T4RTN5"/>
<proteinExistence type="inferred from homology"/>
<dbReference type="GO" id="GO:0004590">
    <property type="term" value="F:orotidine-5'-phosphate decarboxylase activity"/>
    <property type="evidence" value="ECO:0007669"/>
    <property type="project" value="UniProtKB-UniRule"/>
</dbReference>
<evidence type="ECO:0000256" key="3">
    <source>
        <dbReference type="ARBA" id="ARBA00022793"/>
    </source>
</evidence>
<comment type="pathway">
    <text evidence="1">Pyrimidine metabolism; UMP biosynthesis via de novo pathway; UMP from orotate: step 2/2.</text>
</comment>
<evidence type="ECO:0000313" key="9">
    <source>
        <dbReference type="EMBL" id="SKA19340.1"/>
    </source>
</evidence>